<organism evidence="1 2">
    <name type="scientific">Pedobacter chinensis</name>
    <dbReference type="NCBI Taxonomy" id="2282421"/>
    <lineage>
        <taxon>Bacteria</taxon>
        <taxon>Pseudomonadati</taxon>
        <taxon>Bacteroidota</taxon>
        <taxon>Sphingobacteriia</taxon>
        <taxon>Sphingobacteriales</taxon>
        <taxon>Sphingobacteriaceae</taxon>
        <taxon>Pedobacter</taxon>
    </lineage>
</organism>
<reference evidence="1 2" key="1">
    <citation type="submission" date="2018-07" db="EMBL/GenBank/DDBJ databases">
        <title>Pedobacter sp. nov., isolated from soil.</title>
        <authorList>
            <person name="Zhou L.Y."/>
            <person name="Du Z.J."/>
        </authorList>
    </citation>
    <scope>NUCLEOTIDE SEQUENCE [LARGE SCALE GENOMIC DNA]</scope>
    <source>
        <strain evidence="1 2">JDX94</strain>
    </source>
</reference>
<dbReference type="PANTHER" id="PTHR34846">
    <property type="entry name" value="4-CARBOXYMUCONOLACTONE DECARBOXYLASE FAMILY PROTEIN (AFU_ORTHOLOGUE AFUA_6G11590)"/>
    <property type="match status" value="1"/>
</dbReference>
<dbReference type="RefSeq" id="WP_115403226.1">
    <property type="nucleotide sequence ID" value="NZ_QPKV01000004.1"/>
</dbReference>
<dbReference type="Proteomes" id="UP000253961">
    <property type="component" value="Unassembled WGS sequence"/>
</dbReference>
<dbReference type="PANTHER" id="PTHR34846:SF11">
    <property type="entry name" value="4-CARBOXYMUCONOLACTONE DECARBOXYLASE FAMILY PROTEIN (AFU_ORTHOLOGUE AFUA_6G11590)"/>
    <property type="match status" value="1"/>
</dbReference>
<dbReference type="InterPro" id="IPR029032">
    <property type="entry name" value="AhpD-like"/>
</dbReference>
<dbReference type="SUPFAM" id="SSF69118">
    <property type="entry name" value="AhpD-like"/>
    <property type="match status" value="1"/>
</dbReference>
<gene>
    <name evidence="1" type="ORF">DU508_13040</name>
</gene>
<dbReference type="EMBL" id="QPKV01000004">
    <property type="protein sequence ID" value="RDC56507.1"/>
    <property type="molecule type" value="Genomic_DNA"/>
</dbReference>
<evidence type="ECO:0000313" key="1">
    <source>
        <dbReference type="EMBL" id="RDC56507.1"/>
    </source>
</evidence>
<keyword evidence="2" id="KW-1185">Reference proteome</keyword>
<accession>A0A369PZV7</accession>
<comment type="caution">
    <text evidence="1">The sequence shown here is derived from an EMBL/GenBank/DDBJ whole genome shotgun (WGS) entry which is preliminary data.</text>
</comment>
<protein>
    <submittedName>
        <fullName evidence="1">Carboxymuconolactone decarboxylase family protein</fullName>
    </submittedName>
</protein>
<sequence>MRITPLPPDGLSAELRYVHDEIANLINRSQSPATMIDAQGALLGPFAPMLHFPQFGIAALTFLRTLDTQATLDKKVREVAILTVGGFYGAKFELYVHEIMAAAFGISADVIAVLAAGGCPNGLKQQEAIAHHIAHCLVNGRIIPTSTYHYALAVLGKEGLAELFFLVGGYSLIAVILNGFDMPAPDNNGNSR</sequence>
<dbReference type="OrthoDB" id="949132at2"/>
<dbReference type="AlphaFoldDB" id="A0A369PZV7"/>
<evidence type="ECO:0000313" key="2">
    <source>
        <dbReference type="Proteomes" id="UP000253961"/>
    </source>
</evidence>
<name>A0A369PZV7_9SPHI</name>
<proteinExistence type="predicted"/>
<dbReference type="Gene3D" id="1.20.1290.10">
    <property type="entry name" value="AhpD-like"/>
    <property type="match status" value="1"/>
</dbReference>